<evidence type="ECO:0000313" key="1">
    <source>
        <dbReference type="EMBL" id="PWK78514.1"/>
    </source>
</evidence>
<name>A0A316HBM7_9SPHI</name>
<protein>
    <recommendedName>
        <fullName evidence="3">HEPN domain-containing protein</fullName>
    </recommendedName>
</protein>
<dbReference type="RefSeq" id="WP_109608037.1">
    <property type="nucleotide sequence ID" value="NZ_QGHA01000003.1"/>
</dbReference>
<comment type="caution">
    <text evidence="1">The sequence shown here is derived from an EMBL/GenBank/DDBJ whole genome shotgun (WGS) entry which is preliminary data.</text>
</comment>
<proteinExistence type="predicted"/>
<evidence type="ECO:0008006" key="3">
    <source>
        <dbReference type="Google" id="ProtNLM"/>
    </source>
</evidence>
<reference evidence="1 2" key="1">
    <citation type="submission" date="2018-05" db="EMBL/GenBank/DDBJ databases">
        <title>Genomic Encyclopedia of Archaeal and Bacterial Type Strains, Phase II (KMG-II): from individual species to whole genera.</title>
        <authorList>
            <person name="Goeker M."/>
        </authorList>
    </citation>
    <scope>NUCLEOTIDE SEQUENCE [LARGE SCALE GENOMIC DNA]</scope>
    <source>
        <strain evidence="1 2">DSM 19975</strain>
    </source>
</reference>
<evidence type="ECO:0000313" key="2">
    <source>
        <dbReference type="Proteomes" id="UP000245678"/>
    </source>
</evidence>
<organism evidence="1 2">
    <name type="scientific">Mucilaginibacter oryzae</name>
    <dbReference type="NCBI Taxonomy" id="468058"/>
    <lineage>
        <taxon>Bacteria</taxon>
        <taxon>Pseudomonadati</taxon>
        <taxon>Bacteroidota</taxon>
        <taxon>Sphingobacteriia</taxon>
        <taxon>Sphingobacteriales</taxon>
        <taxon>Sphingobacteriaceae</taxon>
        <taxon>Mucilaginibacter</taxon>
    </lineage>
</organism>
<dbReference type="AlphaFoldDB" id="A0A316HBM7"/>
<keyword evidence="2" id="KW-1185">Reference proteome</keyword>
<sequence>MTKQTLEILTVERLKECKVLLDNNCYSGAYYLAGYSIELGLKACIAKQINQYQIPAKAFVNDFYVHDLTKVRLAGIEYHRALKEKVDADFAINWGIVKDWSEGARYKEWTDVEANDLYNAITNVKGGILAWIQQYW</sequence>
<dbReference type="Proteomes" id="UP000245678">
    <property type="component" value="Unassembled WGS sequence"/>
</dbReference>
<gene>
    <name evidence="1" type="ORF">LX99_02358</name>
</gene>
<dbReference type="EMBL" id="QGHA01000003">
    <property type="protein sequence ID" value="PWK78514.1"/>
    <property type="molecule type" value="Genomic_DNA"/>
</dbReference>
<accession>A0A316HBM7</accession>